<feature type="transmembrane region" description="Helical" evidence="1">
    <location>
        <begin position="238"/>
        <end position="260"/>
    </location>
</feature>
<dbReference type="SUPFAM" id="SSF103481">
    <property type="entry name" value="Multidrug resistance efflux transporter EmrE"/>
    <property type="match status" value="2"/>
</dbReference>
<feature type="transmembrane region" description="Helical" evidence="1">
    <location>
        <begin position="60"/>
        <end position="79"/>
    </location>
</feature>
<name>A0A9D9ND32_9SPIO</name>
<evidence type="ECO:0000313" key="4">
    <source>
        <dbReference type="Proteomes" id="UP000810292"/>
    </source>
</evidence>
<dbReference type="EMBL" id="JADIMF010000097">
    <property type="protein sequence ID" value="MBO8469352.1"/>
    <property type="molecule type" value="Genomic_DNA"/>
</dbReference>
<feature type="transmembrane region" description="Helical" evidence="1">
    <location>
        <begin position="182"/>
        <end position="200"/>
    </location>
</feature>
<evidence type="ECO:0000313" key="3">
    <source>
        <dbReference type="EMBL" id="MBO8469352.1"/>
    </source>
</evidence>
<feature type="domain" description="EamA" evidence="2">
    <location>
        <begin position="153"/>
        <end position="283"/>
    </location>
</feature>
<feature type="transmembrane region" description="Helical" evidence="1">
    <location>
        <begin position="29"/>
        <end position="48"/>
    </location>
</feature>
<dbReference type="Gene3D" id="1.10.3730.20">
    <property type="match status" value="1"/>
</dbReference>
<proteinExistence type="predicted"/>
<reference evidence="3" key="1">
    <citation type="submission" date="2020-10" db="EMBL/GenBank/DDBJ databases">
        <authorList>
            <person name="Gilroy R."/>
        </authorList>
    </citation>
    <scope>NUCLEOTIDE SEQUENCE</scope>
    <source>
        <strain evidence="3">14700</strain>
    </source>
</reference>
<dbReference type="InterPro" id="IPR000620">
    <property type="entry name" value="EamA_dom"/>
</dbReference>
<reference evidence="3" key="2">
    <citation type="journal article" date="2021" name="PeerJ">
        <title>Extensive microbial diversity within the chicken gut microbiome revealed by metagenomics and culture.</title>
        <authorList>
            <person name="Gilroy R."/>
            <person name="Ravi A."/>
            <person name="Getino M."/>
            <person name="Pursley I."/>
            <person name="Horton D.L."/>
            <person name="Alikhan N.F."/>
            <person name="Baker D."/>
            <person name="Gharbi K."/>
            <person name="Hall N."/>
            <person name="Watson M."/>
            <person name="Adriaenssens E.M."/>
            <person name="Foster-Nyarko E."/>
            <person name="Jarju S."/>
            <person name="Secka A."/>
            <person name="Antonio M."/>
            <person name="Oren A."/>
            <person name="Chaudhuri R.R."/>
            <person name="La Ragione R."/>
            <person name="Hildebrand F."/>
            <person name="Pallen M.J."/>
        </authorList>
    </citation>
    <scope>NUCLEOTIDE SEQUENCE</scope>
    <source>
        <strain evidence="3">14700</strain>
    </source>
</reference>
<sequence>MLFLIAGLLCSAMVSIVLKASSRWEYDRYFMLAINYMACLIPFIISRIGQPSPAINKDFGLCIIFAAINGFLYLAGMVMNQVNVRRNGAILQSTFSRLGVMVPTCLSIVFFGERPSAKEVIGIIMVLVAFCIMNIPQEKTETSKEHQKPVFTLLILGLLFNGIVDSFLKVFEEFGSQSLNDWFMGFTFIFASLICFTIAIAKKGRIGKKEIVVGLSLGIPNYLSSLFLLKSLSDVSAYIAYPTYSVGAILVVIATSTFIFCERITKWCMISIALIIPAILLLNL</sequence>
<feature type="transmembrane region" description="Helical" evidence="1">
    <location>
        <begin position="267"/>
        <end position="283"/>
    </location>
</feature>
<organism evidence="3 4">
    <name type="scientific">Candidatus Ornithospirochaeta stercoravium</name>
    <dbReference type="NCBI Taxonomy" id="2840897"/>
    <lineage>
        <taxon>Bacteria</taxon>
        <taxon>Pseudomonadati</taxon>
        <taxon>Spirochaetota</taxon>
        <taxon>Spirochaetia</taxon>
        <taxon>Spirochaetales</taxon>
        <taxon>Spirochaetaceae</taxon>
        <taxon>Spirochaetaceae incertae sedis</taxon>
        <taxon>Candidatus Ornithospirochaeta</taxon>
    </lineage>
</organism>
<comment type="caution">
    <text evidence="3">The sequence shown here is derived from an EMBL/GenBank/DDBJ whole genome shotgun (WGS) entry which is preliminary data.</text>
</comment>
<dbReference type="GO" id="GO:0016020">
    <property type="term" value="C:membrane"/>
    <property type="evidence" value="ECO:0007669"/>
    <property type="project" value="InterPro"/>
</dbReference>
<keyword evidence="1" id="KW-1133">Transmembrane helix</keyword>
<keyword evidence="1" id="KW-0472">Membrane</keyword>
<feature type="domain" description="EamA" evidence="2">
    <location>
        <begin position="2"/>
        <end position="134"/>
    </location>
</feature>
<evidence type="ECO:0000256" key="1">
    <source>
        <dbReference type="SAM" id="Phobius"/>
    </source>
</evidence>
<feature type="transmembrane region" description="Helical" evidence="1">
    <location>
        <begin position="212"/>
        <end position="232"/>
    </location>
</feature>
<evidence type="ECO:0000259" key="2">
    <source>
        <dbReference type="Pfam" id="PF00892"/>
    </source>
</evidence>
<dbReference type="InterPro" id="IPR037185">
    <property type="entry name" value="EmrE-like"/>
</dbReference>
<protein>
    <submittedName>
        <fullName evidence="3">EamA family transporter</fullName>
    </submittedName>
</protein>
<dbReference type="AlphaFoldDB" id="A0A9D9ND32"/>
<accession>A0A9D9ND32</accession>
<feature type="transmembrane region" description="Helical" evidence="1">
    <location>
        <begin position="149"/>
        <end position="170"/>
    </location>
</feature>
<dbReference type="Pfam" id="PF00892">
    <property type="entry name" value="EamA"/>
    <property type="match status" value="2"/>
</dbReference>
<keyword evidence="1" id="KW-0812">Transmembrane</keyword>
<gene>
    <name evidence="3" type="ORF">IAA72_06180</name>
</gene>
<feature type="transmembrane region" description="Helical" evidence="1">
    <location>
        <begin position="120"/>
        <end position="137"/>
    </location>
</feature>
<dbReference type="Proteomes" id="UP000810292">
    <property type="component" value="Unassembled WGS sequence"/>
</dbReference>